<accession>A0AB34JFX3</accession>
<comment type="caution">
    <text evidence="2">The sequence shown here is derived from an EMBL/GenBank/DDBJ whole genome shotgun (WGS) entry which is preliminary data.</text>
</comment>
<evidence type="ECO:0008006" key="4">
    <source>
        <dbReference type="Google" id="ProtNLM"/>
    </source>
</evidence>
<dbReference type="PANTHER" id="PTHR21562:SF67">
    <property type="entry name" value="PECTIN ACETYLESTERASE"/>
    <property type="match status" value="1"/>
</dbReference>
<feature type="chain" id="PRO_5044321511" description="Pectin acetylesterase" evidence="1">
    <location>
        <begin position="19"/>
        <end position="414"/>
    </location>
</feature>
<dbReference type="Proteomes" id="UP001515480">
    <property type="component" value="Unassembled WGS sequence"/>
</dbReference>
<sequence length="414" mass="45108">MMSPKLVGALLLFPLAWALEDGSEAFYKKARISHASNTTYNLVTLADAVQELGARCLDGTPAIYYFRKGTGDGINKWYIHHQGGGWCESWDDCLSRSRGALGSSKGDAPQITMDGGYFSPSPNENPMMYNWNSVYVRYCDGGSFSGSNATVASYGGASLYFRGSHNRQAVYNSLVATYQLGNATDVVVSGCSAGGLATYLHVDQWCDALSVDAPHLNKCVGLPDSGFFLDYESPAVPALVEESTSFTRLTRKLNTPSGGYHKGLQWAFETFNASSGVNRDCVAAKGIGDDPPYLCMFAEHTAVFIHTPVFAMQSEYDAWQTSYVLNPKDGPHAPQQLGDNITKRMGANMFGPHPSSGSFLDSCHHHCGSWNSIRIDGDLISTAFAKWYSSLDVKGSKRVWRQGKPYPCDDCCKP</sequence>
<proteinExistence type="predicted"/>
<dbReference type="InterPro" id="IPR004963">
    <property type="entry name" value="PAE/NOTUM"/>
</dbReference>
<evidence type="ECO:0000256" key="1">
    <source>
        <dbReference type="SAM" id="SignalP"/>
    </source>
</evidence>
<dbReference type="GO" id="GO:0016787">
    <property type="term" value="F:hydrolase activity"/>
    <property type="evidence" value="ECO:0007669"/>
    <property type="project" value="InterPro"/>
</dbReference>
<reference evidence="2 3" key="1">
    <citation type="journal article" date="2024" name="Science">
        <title>Giant polyketide synthase enzymes in the biosynthesis of giant marine polyether toxins.</title>
        <authorList>
            <person name="Fallon T.R."/>
            <person name="Shende V.V."/>
            <person name="Wierzbicki I.H."/>
            <person name="Pendleton A.L."/>
            <person name="Watervoot N.F."/>
            <person name="Auber R.P."/>
            <person name="Gonzalez D.J."/>
            <person name="Wisecaver J.H."/>
            <person name="Moore B.S."/>
        </authorList>
    </citation>
    <scope>NUCLEOTIDE SEQUENCE [LARGE SCALE GENOMIC DNA]</scope>
    <source>
        <strain evidence="2 3">12B1</strain>
    </source>
</reference>
<protein>
    <recommendedName>
        <fullName evidence="4">Pectin acetylesterase</fullName>
    </recommendedName>
</protein>
<keyword evidence="1" id="KW-0732">Signal</keyword>
<feature type="signal peptide" evidence="1">
    <location>
        <begin position="1"/>
        <end position="18"/>
    </location>
</feature>
<evidence type="ECO:0000313" key="3">
    <source>
        <dbReference type="Proteomes" id="UP001515480"/>
    </source>
</evidence>
<gene>
    <name evidence="2" type="ORF">AB1Y20_023034</name>
</gene>
<dbReference type="AlphaFoldDB" id="A0AB34JFX3"/>
<dbReference type="PANTHER" id="PTHR21562">
    <property type="entry name" value="NOTUM-RELATED"/>
    <property type="match status" value="1"/>
</dbReference>
<name>A0AB34JFX3_PRYPA</name>
<evidence type="ECO:0000313" key="2">
    <source>
        <dbReference type="EMBL" id="KAL1519519.1"/>
    </source>
</evidence>
<dbReference type="Pfam" id="PF03283">
    <property type="entry name" value="PAE"/>
    <property type="match status" value="1"/>
</dbReference>
<organism evidence="2 3">
    <name type="scientific">Prymnesium parvum</name>
    <name type="common">Toxic golden alga</name>
    <dbReference type="NCBI Taxonomy" id="97485"/>
    <lineage>
        <taxon>Eukaryota</taxon>
        <taxon>Haptista</taxon>
        <taxon>Haptophyta</taxon>
        <taxon>Prymnesiophyceae</taxon>
        <taxon>Prymnesiales</taxon>
        <taxon>Prymnesiaceae</taxon>
        <taxon>Prymnesium</taxon>
    </lineage>
</organism>
<keyword evidence="3" id="KW-1185">Reference proteome</keyword>
<dbReference type="EMBL" id="JBGBPQ010000009">
    <property type="protein sequence ID" value="KAL1519519.1"/>
    <property type="molecule type" value="Genomic_DNA"/>
</dbReference>